<dbReference type="AlphaFoldDB" id="A0A5S3Z7T1"/>
<evidence type="ECO:0000313" key="4">
    <source>
        <dbReference type="Proteomes" id="UP000305874"/>
    </source>
</evidence>
<organism evidence="3 4">
    <name type="scientific">Pseudoalteromonas ruthenica</name>
    <dbReference type="NCBI Taxonomy" id="151081"/>
    <lineage>
        <taxon>Bacteria</taxon>
        <taxon>Pseudomonadati</taxon>
        <taxon>Pseudomonadota</taxon>
        <taxon>Gammaproteobacteria</taxon>
        <taxon>Alteromonadales</taxon>
        <taxon>Pseudoalteromonadaceae</taxon>
        <taxon>Pseudoalteromonas</taxon>
    </lineage>
</organism>
<dbReference type="InterPro" id="IPR012347">
    <property type="entry name" value="Ferritin-like"/>
</dbReference>
<proteinExistence type="predicted"/>
<feature type="domain" description="DUF2383" evidence="2">
    <location>
        <begin position="6"/>
        <end position="114"/>
    </location>
</feature>
<accession>A0A5S3Z7T1</accession>
<reference evidence="4" key="2">
    <citation type="submission" date="2019-06" db="EMBL/GenBank/DDBJ databases">
        <title>Co-occurence of chitin degradation, pigmentation and bioactivity in marine Pseudoalteromonas.</title>
        <authorList>
            <person name="Sonnenschein E.C."/>
            <person name="Bech P.K."/>
        </authorList>
    </citation>
    <scope>NUCLEOTIDE SEQUENCE [LARGE SCALE GENOMIC DNA]</scope>
    <source>
        <strain evidence="4">S2897</strain>
    </source>
</reference>
<sequence length="146" mass="16783">MTMQRSEKITDIIKVLKGGIDFYSDAKDNIDSNDVRTVFQNMIDEKHKAVTDLQPFAIEEQGEIETGSDTLVDVRKTYTKVMSAIKSNEEHTYIKHLEEVEDKVLEEFDDALEESQPPQCAQVLSQLRERMQICHDKMKSLQEATS</sequence>
<comment type="caution">
    <text evidence="3">The sequence shown here is derived from an EMBL/GenBank/DDBJ whole genome shotgun (WGS) entry which is preliminary data.</text>
</comment>
<name>A0A5S3Z7T1_9GAMM</name>
<evidence type="ECO:0000256" key="1">
    <source>
        <dbReference type="SAM" id="Coils"/>
    </source>
</evidence>
<protein>
    <recommendedName>
        <fullName evidence="2">DUF2383 domain-containing protein</fullName>
    </recommendedName>
</protein>
<dbReference type="NCBIfam" id="TIGR02284">
    <property type="entry name" value="PA2169 family four-helix-bundle protein"/>
    <property type="match status" value="1"/>
</dbReference>
<keyword evidence="1" id="KW-0175">Coiled coil</keyword>
<dbReference type="EMBL" id="PNCG01000002">
    <property type="protein sequence ID" value="TMP88324.1"/>
    <property type="molecule type" value="Genomic_DNA"/>
</dbReference>
<gene>
    <name evidence="3" type="ORF">CWC05_02500</name>
</gene>
<evidence type="ECO:0000259" key="2">
    <source>
        <dbReference type="Pfam" id="PF09537"/>
    </source>
</evidence>
<reference evidence="3 4" key="1">
    <citation type="submission" date="2017-12" db="EMBL/GenBank/DDBJ databases">
        <authorList>
            <person name="Paulsen S."/>
            <person name="Gram L.K."/>
        </authorList>
    </citation>
    <scope>NUCLEOTIDE SEQUENCE [LARGE SCALE GENOMIC DNA]</scope>
    <source>
        <strain evidence="3 4">S2897</strain>
    </source>
</reference>
<dbReference type="InterPro" id="IPR011971">
    <property type="entry name" value="CHP02284"/>
</dbReference>
<dbReference type="Proteomes" id="UP000305874">
    <property type="component" value="Unassembled WGS sequence"/>
</dbReference>
<dbReference type="InterPro" id="IPR019052">
    <property type="entry name" value="DUF2383"/>
</dbReference>
<feature type="coiled-coil region" evidence="1">
    <location>
        <begin position="94"/>
        <end position="144"/>
    </location>
</feature>
<dbReference type="STRING" id="151081.TW72_09550"/>
<evidence type="ECO:0000313" key="3">
    <source>
        <dbReference type="EMBL" id="TMP88324.1"/>
    </source>
</evidence>
<dbReference type="RefSeq" id="WP_138547262.1">
    <property type="nucleotide sequence ID" value="NZ_PNCG01000002.1"/>
</dbReference>
<dbReference type="Gene3D" id="1.20.1260.10">
    <property type="match status" value="1"/>
</dbReference>
<dbReference type="Pfam" id="PF09537">
    <property type="entry name" value="DUF2383"/>
    <property type="match status" value="1"/>
</dbReference>